<keyword evidence="1" id="KW-0677">Repeat</keyword>
<dbReference type="AlphaFoldDB" id="A0A0B2QLT3"/>
<dbReference type="InterPro" id="IPR002885">
    <property type="entry name" value="PPR_rpt"/>
</dbReference>
<organism evidence="2">
    <name type="scientific">Glycine soja</name>
    <name type="common">Wild soybean</name>
    <dbReference type="NCBI Taxonomy" id="3848"/>
    <lineage>
        <taxon>Eukaryota</taxon>
        <taxon>Viridiplantae</taxon>
        <taxon>Streptophyta</taxon>
        <taxon>Embryophyta</taxon>
        <taxon>Tracheophyta</taxon>
        <taxon>Spermatophyta</taxon>
        <taxon>Magnoliopsida</taxon>
        <taxon>eudicotyledons</taxon>
        <taxon>Gunneridae</taxon>
        <taxon>Pentapetalae</taxon>
        <taxon>rosids</taxon>
        <taxon>fabids</taxon>
        <taxon>Fabales</taxon>
        <taxon>Fabaceae</taxon>
        <taxon>Papilionoideae</taxon>
        <taxon>50 kb inversion clade</taxon>
        <taxon>NPAAA clade</taxon>
        <taxon>indigoferoid/millettioid clade</taxon>
        <taxon>Phaseoleae</taxon>
        <taxon>Glycine</taxon>
        <taxon>Glycine subgen. Soja</taxon>
    </lineage>
</organism>
<dbReference type="GO" id="GO:0016787">
    <property type="term" value="F:hydrolase activity"/>
    <property type="evidence" value="ECO:0007669"/>
    <property type="project" value="UniProtKB-KW"/>
</dbReference>
<evidence type="ECO:0000256" key="1">
    <source>
        <dbReference type="ARBA" id="ARBA00022737"/>
    </source>
</evidence>
<dbReference type="Proteomes" id="UP000053555">
    <property type="component" value="Unassembled WGS sequence"/>
</dbReference>
<reference evidence="2" key="1">
    <citation type="submission" date="2014-07" db="EMBL/GenBank/DDBJ databases">
        <title>Identification of a novel salt tolerance gene in wild soybean by whole-genome sequencing.</title>
        <authorList>
            <person name="Lam H.-M."/>
            <person name="Qi X."/>
            <person name="Li M.-W."/>
            <person name="Liu X."/>
            <person name="Xie M."/>
            <person name="Ni M."/>
            <person name="Xu X."/>
        </authorList>
    </citation>
    <scope>NUCLEOTIDE SEQUENCE [LARGE SCALE GENOMIC DNA]</scope>
    <source>
        <tissue evidence="2">Root</tissue>
    </source>
</reference>
<dbReference type="InterPro" id="IPR046848">
    <property type="entry name" value="E_motif"/>
</dbReference>
<accession>A0A0B2QLT3</accession>
<keyword evidence="2" id="KW-0378">Hydrolase</keyword>
<dbReference type="Pfam" id="PF20431">
    <property type="entry name" value="E_motif"/>
    <property type="match status" value="1"/>
</dbReference>
<dbReference type="EMBL" id="KN657321">
    <property type="protein sequence ID" value="KHN22361.1"/>
    <property type="molecule type" value="Genomic_DNA"/>
</dbReference>
<dbReference type="Pfam" id="PF01535">
    <property type="entry name" value="PPR"/>
    <property type="match status" value="1"/>
</dbReference>
<dbReference type="EC" id="3.4.24.-" evidence="2"/>
<dbReference type="PANTHER" id="PTHR47926">
    <property type="entry name" value="PENTATRICOPEPTIDE REPEAT-CONTAINING PROTEIN"/>
    <property type="match status" value="1"/>
</dbReference>
<dbReference type="Gene3D" id="1.25.40.10">
    <property type="entry name" value="Tetratricopeptide repeat domain"/>
    <property type="match status" value="1"/>
</dbReference>
<sequence>MYIRGGSMSFAKACFDMMPVKDVVAWTTMIEGLGSHCFGLDALKVHSGLVREGCYICHSMKWDFGIEPALDHHTCIVDLFGCNALLAASRVYGSKKFGEYAAQRLLELEPDNAGCYTLLSNVKASVGRWNEVEELRKVISERGLKKKPRRSCIEVTEGIHGFVSSNKSHPEAEEIYEALGRLSRVTGVWVRCLKQFQNGI</sequence>
<name>A0A0B2QLT3_GLYSO</name>
<evidence type="ECO:0000313" key="2">
    <source>
        <dbReference type="EMBL" id="KHN22361.1"/>
    </source>
</evidence>
<dbReference type="InterPro" id="IPR046960">
    <property type="entry name" value="PPR_At4g14850-like_plant"/>
</dbReference>
<dbReference type="EC" id="3.6.4.3" evidence="2"/>
<dbReference type="InterPro" id="IPR011990">
    <property type="entry name" value="TPR-like_helical_dom_sf"/>
</dbReference>
<dbReference type="GO" id="GO:0003723">
    <property type="term" value="F:RNA binding"/>
    <property type="evidence" value="ECO:0007669"/>
    <property type="project" value="InterPro"/>
</dbReference>
<gene>
    <name evidence="2" type="ORF">glysoja_033054</name>
</gene>
<dbReference type="PANTHER" id="PTHR47926:SF347">
    <property type="entry name" value="PENTATRICOPEPTIDE REPEAT-CONTAINING PROTEIN"/>
    <property type="match status" value="1"/>
</dbReference>
<dbReference type="GO" id="GO:0009451">
    <property type="term" value="P:RNA modification"/>
    <property type="evidence" value="ECO:0007669"/>
    <property type="project" value="InterPro"/>
</dbReference>
<proteinExistence type="predicted"/>
<protein>
    <submittedName>
        <fullName evidence="2">Pentatricopeptide repeat-containing protein, mitochondrial</fullName>
        <ecNumber evidence="2">3.4.24.-</ecNumber>
        <ecNumber evidence="2">3.6.4.3</ecNumber>
    </submittedName>
</protein>